<dbReference type="AlphaFoldDB" id="A0A3A8QYX4"/>
<gene>
    <name evidence="1" type="ORF">D7W81_02760</name>
</gene>
<keyword evidence="2" id="KW-1185">Reference proteome</keyword>
<comment type="caution">
    <text evidence="1">The sequence shown here is derived from an EMBL/GenBank/DDBJ whole genome shotgun (WGS) entry which is preliminary data.</text>
</comment>
<reference evidence="2" key="1">
    <citation type="submission" date="2018-09" db="EMBL/GenBank/DDBJ databases">
        <authorList>
            <person name="Livingstone P.G."/>
            <person name="Whitworth D.E."/>
        </authorList>
    </citation>
    <scope>NUCLEOTIDE SEQUENCE [LARGE SCALE GENOMIC DNA]</scope>
    <source>
        <strain evidence="2">AB050A</strain>
    </source>
</reference>
<proteinExistence type="predicted"/>
<evidence type="ECO:0008006" key="3">
    <source>
        <dbReference type="Google" id="ProtNLM"/>
    </source>
</evidence>
<evidence type="ECO:0000313" key="2">
    <source>
        <dbReference type="Proteomes" id="UP000267003"/>
    </source>
</evidence>
<evidence type="ECO:0000313" key="1">
    <source>
        <dbReference type="EMBL" id="RKH73966.1"/>
    </source>
</evidence>
<sequence length="182" mass="20116">MVGLLEQHGVAAAVIGAIALAVHYYPRQTEDFDLAININPFPRFRQLDEVLREEGFETELSYPDAEDPLGGVLRVSGEDFETIEIVNFQNPWPGAKDNTSLAQEAIQSASLALNPGSRLRVVDLPHLIALKLFAGGWKSKADVLELLERNRQHLNVAELRDVCERHGMGPALRPLLDELGIS</sequence>
<accession>A0A3A8QYX4</accession>
<dbReference type="Gene3D" id="3.30.460.40">
    <property type="match status" value="1"/>
</dbReference>
<dbReference type="InterPro" id="IPR043519">
    <property type="entry name" value="NT_sf"/>
</dbReference>
<dbReference type="EMBL" id="RAWK01000010">
    <property type="protein sequence ID" value="RKH73966.1"/>
    <property type="molecule type" value="Genomic_DNA"/>
</dbReference>
<protein>
    <recommendedName>
        <fullName evidence="3">Nucleotidyltransferase family protein</fullName>
    </recommendedName>
</protein>
<name>A0A3A8QYX4_9BACT</name>
<dbReference type="SUPFAM" id="SSF81301">
    <property type="entry name" value="Nucleotidyltransferase"/>
    <property type="match status" value="1"/>
</dbReference>
<organism evidence="1 2">
    <name type="scientific">Corallococcus aberystwythensis</name>
    <dbReference type="NCBI Taxonomy" id="2316722"/>
    <lineage>
        <taxon>Bacteria</taxon>
        <taxon>Pseudomonadati</taxon>
        <taxon>Myxococcota</taxon>
        <taxon>Myxococcia</taxon>
        <taxon>Myxococcales</taxon>
        <taxon>Cystobacterineae</taxon>
        <taxon>Myxococcaceae</taxon>
        <taxon>Corallococcus</taxon>
    </lineage>
</organism>
<dbReference type="Proteomes" id="UP000267003">
    <property type="component" value="Unassembled WGS sequence"/>
</dbReference>